<evidence type="ECO:0000256" key="3">
    <source>
        <dbReference type="ARBA" id="ARBA00023163"/>
    </source>
</evidence>
<dbReference type="PROSITE" id="PS50977">
    <property type="entry name" value="HTH_TETR_2"/>
    <property type="match status" value="1"/>
</dbReference>
<protein>
    <submittedName>
        <fullName evidence="7">HTH-type transcriptional repressor BdcR</fullName>
    </submittedName>
</protein>
<dbReference type="Gene3D" id="1.10.357.10">
    <property type="entry name" value="Tetracycline Repressor, domain 2"/>
    <property type="match status" value="1"/>
</dbReference>
<dbReference type="SUPFAM" id="SSF46689">
    <property type="entry name" value="Homeodomain-like"/>
    <property type="match status" value="1"/>
</dbReference>
<dbReference type="InterPro" id="IPR036271">
    <property type="entry name" value="Tet_transcr_reg_TetR-rel_C_sf"/>
</dbReference>
<evidence type="ECO:0000256" key="4">
    <source>
        <dbReference type="PROSITE-ProRule" id="PRU00335"/>
    </source>
</evidence>
<keyword evidence="3" id="KW-0804">Transcription</keyword>
<evidence type="ECO:0000313" key="7">
    <source>
        <dbReference type="EMBL" id="GJD96838.1"/>
    </source>
</evidence>
<dbReference type="RefSeq" id="WP_238245931.1">
    <property type="nucleotide sequence ID" value="NZ_BPQP01000071.1"/>
</dbReference>
<dbReference type="EMBL" id="BPQP01000071">
    <property type="protein sequence ID" value="GJD96838.1"/>
    <property type="molecule type" value="Genomic_DNA"/>
</dbReference>
<reference evidence="7" key="1">
    <citation type="journal article" date="2021" name="Front. Microbiol.">
        <title>Comprehensive Comparative Genomics and Phenotyping of Methylobacterium Species.</title>
        <authorList>
            <person name="Alessa O."/>
            <person name="Ogura Y."/>
            <person name="Fujitani Y."/>
            <person name="Takami H."/>
            <person name="Hayashi T."/>
            <person name="Sahin N."/>
            <person name="Tani A."/>
        </authorList>
    </citation>
    <scope>NUCLEOTIDE SEQUENCE</scope>
    <source>
        <strain evidence="7">DSM 19015</strain>
    </source>
</reference>
<reference evidence="7" key="2">
    <citation type="submission" date="2021-08" db="EMBL/GenBank/DDBJ databases">
        <authorList>
            <person name="Tani A."/>
            <person name="Ola A."/>
            <person name="Ogura Y."/>
            <person name="Katsura K."/>
            <person name="Hayashi T."/>
        </authorList>
    </citation>
    <scope>NUCLEOTIDE SEQUENCE</scope>
    <source>
        <strain evidence="7">DSM 19015</strain>
    </source>
</reference>
<dbReference type="InterPro" id="IPR009057">
    <property type="entry name" value="Homeodomain-like_sf"/>
</dbReference>
<feature type="domain" description="HTH tetR-type" evidence="6">
    <location>
        <begin position="24"/>
        <end position="84"/>
    </location>
</feature>
<dbReference type="PANTHER" id="PTHR47506:SF1">
    <property type="entry name" value="HTH-TYPE TRANSCRIPTIONAL REGULATOR YJDC"/>
    <property type="match status" value="1"/>
</dbReference>
<evidence type="ECO:0000259" key="6">
    <source>
        <dbReference type="PROSITE" id="PS50977"/>
    </source>
</evidence>
<feature type="DNA-binding region" description="H-T-H motif" evidence="4">
    <location>
        <begin position="47"/>
        <end position="66"/>
    </location>
</feature>
<dbReference type="PANTHER" id="PTHR47506">
    <property type="entry name" value="TRANSCRIPTIONAL REGULATORY PROTEIN"/>
    <property type="match status" value="1"/>
</dbReference>
<evidence type="ECO:0000313" key="8">
    <source>
        <dbReference type="Proteomes" id="UP001055125"/>
    </source>
</evidence>
<dbReference type="Pfam" id="PF00440">
    <property type="entry name" value="TetR_N"/>
    <property type="match status" value="1"/>
</dbReference>
<dbReference type="SUPFAM" id="SSF48498">
    <property type="entry name" value="Tetracyclin repressor-like, C-terminal domain"/>
    <property type="match status" value="1"/>
</dbReference>
<evidence type="ECO:0000256" key="2">
    <source>
        <dbReference type="ARBA" id="ARBA00023125"/>
    </source>
</evidence>
<keyword evidence="1" id="KW-0805">Transcription regulation</keyword>
<dbReference type="Proteomes" id="UP001055125">
    <property type="component" value="Unassembled WGS sequence"/>
</dbReference>
<dbReference type="Gene3D" id="1.10.10.60">
    <property type="entry name" value="Homeodomain-like"/>
    <property type="match status" value="1"/>
</dbReference>
<evidence type="ECO:0000256" key="5">
    <source>
        <dbReference type="SAM" id="MobiDB-lite"/>
    </source>
</evidence>
<feature type="region of interest" description="Disordered" evidence="5">
    <location>
        <begin position="1"/>
        <end position="24"/>
    </location>
</feature>
<name>A0ABQ4S313_9HYPH</name>
<proteinExistence type="predicted"/>
<dbReference type="InterPro" id="IPR001647">
    <property type="entry name" value="HTH_TetR"/>
</dbReference>
<evidence type="ECO:0000256" key="1">
    <source>
        <dbReference type="ARBA" id="ARBA00023015"/>
    </source>
</evidence>
<keyword evidence="2 4" id="KW-0238">DNA-binding</keyword>
<gene>
    <name evidence="7" type="primary">bdcR</name>
    <name evidence="7" type="ORF">OCOJLMKI_4064</name>
</gene>
<comment type="caution">
    <text evidence="7">The sequence shown here is derived from an EMBL/GenBank/DDBJ whole genome shotgun (WGS) entry which is preliminary data.</text>
</comment>
<keyword evidence="8" id="KW-1185">Reference proteome</keyword>
<accession>A0ABQ4S313</accession>
<sequence>MAPGQDQIVATAKEKSRRRGRPRSFDVGAAVETAKALFQERGYAGVGMADLSRALDLAPPSIYAAFGSKAGLFARVVDRYSATNGAFFDAALAEPDLGDGIAALLGGAARTYAGCGQGAGCLILNGVQACDEPAAREAVAAVRARARARVVAYLADLGPARAERLADLVGVALAGLSAAARDGMGAPALDDFATVAARALRFEVDRRDVASPGE</sequence>
<organism evidence="7 8">
    <name type="scientific">Methylobacterium iners</name>
    <dbReference type="NCBI Taxonomy" id="418707"/>
    <lineage>
        <taxon>Bacteria</taxon>
        <taxon>Pseudomonadati</taxon>
        <taxon>Pseudomonadota</taxon>
        <taxon>Alphaproteobacteria</taxon>
        <taxon>Hyphomicrobiales</taxon>
        <taxon>Methylobacteriaceae</taxon>
        <taxon>Methylobacterium</taxon>
    </lineage>
</organism>